<evidence type="ECO:0000259" key="1">
    <source>
        <dbReference type="Pfam" id="PF00583"/>
    </source>
</evidence>
<feature type="domain" description="LYC1 C-terminal" evidence="2">
    <location>
        <begin position="202"/>
        <end position="423"/>
    </location>
</feature>
<dbReference type="Proteomes" id="UP001187682">
    <property type="component" value="Unassembled WGS sequence"/>
</dbReference>
<reference evidence="3" key="1">
    <citation type="submission" date="2018-03" db="EMBL/GenBank/DDBJ databases">
        <authorList>
            <person name="Guldener U."/>
        </authorList>
    </citation>
    <scope>NUCLEOTIDE SEQUENCE</scope>
</reference>
<accession>A0AAE8SSV6</accession>
<gene>
    <name evidence="3" type="ORF">DNG_02716</name>
</gene>
<dbReference type="InterPro" id="IPR053013">
    <property type="entry name" value="LAT"/>
</dbReference>
<dbReference type="Gene3D" id="3.40.630.30">
    <property type="match status" value="1"/>
</dbReference>
<dbReference type="PANTHER" id="PTHR34815">
    <property type="entry name" value="LYSINE ACETYLTRANSFERASE"/>
    <property type="match status" value="1"/>
</dbReference>
<comment type="caution">
    <text evidence="3">The sequence shown here is derived from an EMBL/GenBank/DDBJ whole genome shotgun (WGS) entry which is preliminary data.</text>
</comment>
<dbReference type="InterPro" id="IPR000182">
    <property type="entry name" value="GNAT_dom"/>
</dbReference>
<dbReference type="EMBL" id="ONZQ02000003">
    <property type="protein sequence ID" value="SPN99864.1"/>
    <property type="molecule type" value="Genomic_DNA"/>
</dbReference>
<feature type="domain" description="N-acetyltransferase" evidence="1">
    <location>
        <begin position="107"/>
        <end position="138"/>
    </location>
</feature>
<dbReference type="InterPro" id="IPR055100">
    <property type="entry name" value="GNAT_LYC1-like"/>
</dbReference>
<dbReference type="GO" id="GO:0016747">
    <property type="term" value="F:acyltransferase activity, transferring groups other than amino-acyl groups"/>
    <property type="evidence" value="ECO:0007669"/>
    <property type="project" value="InterPro"/>
</dbReference>
<protein>
    <recommendedName>
        <fullName evidence="5">N-acetyltransferase domain-containing protein</fullName>
    </recommendedName>
</protein>
<evidence type="ECO:0008006" key="5">
    <source>
        <dbReference type="Google" id="ProtNLM"/>
    </source>
</evidence>
<proteinExistence type="predicted"/>
<name>A0AAE8SSV6_9PEZI</name>
<evidence type="ECO:0000313" key="4">
    <source>
        <dbReference type="Proteomes" id="UP001187682"/>
    </source>
</evidence>
<dbReference type="PANTHER" id="PTHR34815:SF4">
    <property type="entry name" value="N-ACETYLTRANSFERASE DOMAIN-CONTAINING PROTEIN"/>
    <property type="match status" value="1"/>
</dbReference>
<dbReference type="InterPro" id="IPR016181">
    <property type="entry name" value="Acyl_CoA_acyltransferase"/>
</dbReference>
<organism evidence="3 4">
    <name type="scientific">Cephalotrichum gorgonifer</name>
    <dbReference type="NCBI Taxonomy" id="2041049"/>
    <lineage>
        <taxon>Eukaryota</taxon>
        <taxon>Fungi</taxon>
        <taxon>Dikarya</taxon>
        <taxon>Ascomycota</taxon>
        <taxon>Pezizomycotina</taxon>
        <taxon>Sordariomycetes</taxon>
        <taxon>Hypocreomycetidae</taxon>
        <taxon>Microascales</taxon>
        <taxon>Microascaceae</taxon>
        <taxon>Cephalotrichum</taxon>
    </lineage>
</organism>
<dbReference type="Pfam" id="PF22998">
    <property type="entry name" value="GNAT_LYC1-like"/>
    <property type="match status" value="1"/>
</dbReference>
<evidence type="ECO:0000313" key="3">
    <source>
        <dbReference type="EMBL" id="SPN99864.1"/>
    </source>
</evidence>
<dbReference type="Pfam" id="PF00583">
    <property type="entry name" value="Acetyltransf_1"/>
    <property type="match status" value="1"/>
</dbReference>
<sequence>MSAPPATSPSLVLAHPTLAERKHTWTLTQPEWGTALTLEEYLHREEYLTTVPLAKHGGVTHWILTVASAPPDQRPILSSCETLRKRALYSTTAPPGGGGVAEGIAHGVGSVFTDPAYRGKGYASRMLTMVADELKAHQGTLMSPSATAASSAADDKRLPPVAFSFLFSDIGKKFYASRGWVPHPSSHLSFTTLPSRRSSTASSDAAAAAPPPVAAIGYHELAELCTRDESLLRDRMSRLPSSLEAHQAPSSFASTPPDASRPLTYVALAPDLDTMLWHLMREDFITTRLFGTTPSVRGAVFGHPGRRVWAVWTRTYQAAPPAISANTLYILRLVVEDESAGEEYLAEGLRAVIDLAREEAAEWGTAKVLLWNPDGEVEGLMRRSGLTFEAVEREKDSILSLMWYGDGPGENVVWVAGEKYTWC</sequence>
<dbReference type="CDD" id="cd04301">
    <property type="entry name" value="NAT_SF"/>
    <property type="match status" value="1"/>
</dbReference>
<dbReference type="AlphaFoldDB" id="A0AAE8SSV6"/>
<dbReference type="SUPFAM" id="SSF55729">
    <property type="entry name" value="Acyl-CoA N-acyltransferases (Nat)"/>
    <property type="match status" value="1"/>
</dbReference>
<keyword evidence="4" id="KW-1185">Reference proteome</keyword>
<evidence type="ECO:0000259" key="2">
    <source>
        <dbReference type="Pfam" id="PF22998"/>
    </source>
</evidence>